<organism evidence="3 4">
    <name type="scientific">Spiroplasma taiwanense CT-1</name>
    <dbReference type="NCBI Taxonomy" id="1276220"/>
    <lineage>
        <taxon>Bacteria</taxon>
        <taxon>Bacillati</taxon>
        <taxon>Mycoplasmatota</taxon>
        <taxon>Mollicutes</taxon>
        <taxon>Entomoplasmatales</taxon>
        <taxon>Spiroplasmataceae</taxon>
        <taxon>Spiroplasma</taxon>
    </lineage>
</organism>
<keyword evidence="4" id="KW-1185">Reference proteome</keyword>
<evidence type="ECO:0000313" key="4">
    <source>
        <dbReference type="Proteomes" id="UP000014984"/>
    </source>
</evidence>
<proteinExistence type="predicted"/>
<dbReference type="EMBL" id="CP005074">
    <property type="protein sequence ID" value="AGR41641.1"/>
    <property type="molecule type" value="Genomic_DNA"/>
</dbReference>
<accession>S5LYK2</accession>
<evidence type="ECO:0000313" key="3">
    <source>
        <dbReference type="EMBL" id="AGR41641.1"/>
    </source>
</evidence>
<gene>
    <name evidence="3" type="ORF">STAIW_v1c10580</name>
</gene>
<protein>
    <submittedName>
        <fullName evidence="3">Uncharacterized protein</fullName>
    </submittedName>
</protein>
<dbReference type="PATRIC" id="fig|1276220.3.peg.1075"/>
<dbReference type="KEGG" id="stai:STAIW_v1c10580"/>
<dbReference type="STRING" id="1276220.STAIW_v1c10580"/>
<feature type="coiled-coil region" evidence="1">
    <location>
        <begin position="6"/>
        <end position="33"/>
    </location>
</feature>
<feature type="region of interest" description="Disordered" evidence="2">
    <location>
        <begin position="470"/>
        <end position="491"/>
    </location>
</feature>
<feature type="compositionally biased region" description="Low complexity" evidence="2">
    <location>
        <begin position="470"/>
        <end position="483"/>
    </location>
</feature>
<keyword evidence="1" id="KW-0175">Coiled coil</keyword>
<dbReference type="HOGENOM" id="CLU_555377_0_0_14"/>
<sequence>MYVNPFERMKKLKEEKEKKIYEVEKEKEKYARLGAQMGFTEDKEVVPSFIRDLIGEPRKINLPPFINNEDRSSQKDSVDLNQNLNFYSNSLEEFENKQKLEDFINSNEEDMLVLDFEDLDNSLKTNDINFNKEILEFNSYTELIKTRDYINKIFILVNEKQKFEKLVDNLNYENAFNEKIVIKINKIMMYSLPCLFLFKQIINSLPKQITVEDKKVLWERTSLLLAGTEWGKTTSDIDFIIESLSLTDDPINMVIQEFKNLFFDYQFNKTIDLFILDFEKIPKEKIFLILNFLTELVVNIPNIRISLNFKEENISLLNDLDCNIENILLIEKAMEVKIVKNDFNKNYFKSDIPHVLEEENFNIESPYLEELEFLNSNYFQNQKQENKISDLNNDYGINSNLRIRVNTVLEKQRIELEEQEKSEQLNRLSQNGNSNFNPFILRKENVENNKEENVFAKFRKDNLININNKSSNTNINNKGTSISGNWSDLNK</sequence>
<dbReference type="AlphaFoldDB" id="S5LYK2"/>
<dbReference type="RefSeq" id="WP_020834780.1">
    <property type="nucleotide sequence ID" value="NC_021846.1"/>
</dbReference>
<dbReference type="Proteomes" id="UP000014984">
    <property type="component" value="Chromosome"/>
</dbReference>
<evidence type="ECO:0000256" key="2">
    <source>
        <dbReference type="SAM" id="MobiDB-lite"/>
    </source>
</evidence>
<evidence type="ECO:0000256" key="1">
    <source>
        <dbReference type="SAM" id="Coils"/>
    </source>
</evidence>
<dbReference type="OrthoDB" id="390229at2"/>
<reference evidence="3 4" key="1">
    <citation type="journal article" date="2013" name="Genome Biol. Evol.">
        <title>Comparison of metabolic capacities and inference of gene content evolution in mosquito-associated Spiroplasma diminutum and S. taiwanense.</title>
        <authorList>
            <person name="Lo W.S."/>
            <person name="Ku C."/>
            <person name="Chen L.L."/>
            <person name="Chang T.H."/>
            <person name="Kuo C.H."/>
        </authorList>
    </citation>
    <scope>NUCLEOTIDE SEQUENCE [LARGE SCALE GENOMIC DNA]</scope>
    <source>
        <strain evidence="3">CT-1</strain>
    </source>
</reference>
<name>S5LYK2_9MOLU</name>